<sequence>MSEAPARPLPQPTDLTRPYWQAAARGELHMQHCGACGRWQFYPRPFCIHCEAEALQWRPVAGTGKVYTYTVNHRAPNPFMKARLPYVVAMIELDEGPRLMANVLDARPGDMAIGRRVEVAFERVSDDMALPQFRLLAE</sequence>
<proteinExistence type="predicted"/>
<dbReference type="PANTHER" id="PTHR34075">
    <property type="entry name" value="BLR3430 PROTEIN"/>
    <property type="match status" value="1"/>
</dbReference>
<feature type="domain" description="ChsH2 rubredoxin-like zinc ribbon" evidence="2">
    <location>
        <begin position="20"/>
        <end position="55"/>
    </location>
</feature>
<dbReference type="RefSeq" id="WP_013517073.1">
    <property type="nucleotide sequence ID" value="NZ_CP051298.1"/>
</dbReference>
<dbReference type="Pfam" id="PF01796">
    <property type="entry name" value="OB_ChsH2_C"/>
    <property type="match status" value="1"/>
</dbReference>
<reference evidence="3 4" key="1">
    <citation type="submission" date="2020-05" db="EMBL/GenBank/DDBJ databases">
        <title>Complete genome sequence of Alicycliphilus denitrificans DP3.</title>
        <authorList>
            <person name="Chen X."/>
        </authorList>
    </citation>
    <scope>NUCLEOTIDE SEQUENCE [LARGE SCALE GENOMIC DNA]</scope>
    <source>
        <strain evidence="3 4">DP3</strain>
    </source>
</reference>
<dbReference type="PANTHER" id="PTHR34075:SF5">
    <property type="entry name" value="BLR3430 PROTEIN"/>
    <property type="match status" value="1"/>
</dbReference>
<name>A0A858ZN60_9BURK</name>
<gene>
    <name evidence="3" type="ORF">HF896_00945</name>
</gene>
<accession>A0A858ZN60</accession>
<dbReference type="InterPro" id="IPR052513">
    <property type="entry name" value="Thioester_dehydratase-like"/>
</dbReference>
<evidence type="ECO:0000259" key="1">
    <source>
        <dbReference type="Pfam" id="PF01796"/>
    </source>
</evidence>
<dbReference type="SUPFAM" id="SSF50249">
    <property type="entry name" value="Nucleic acid-binding proteins"/>
    <property type="match status" value="1"/>
</dbReference>
<organism evidence="3 4">
    <name type="scientific">Alicycliphilus denitrificans</name>
    <dbReference type="NCBI Taxonomy" id="179636"/>
    <lineage>
        <taxon>Bacteria</taxon>
        <taxon>Pseudomonadati</taxon>
        <taxon>Pseudomonadota</taxon>
        <taxon>Betaproteobacteria</taxon>
        <taxon>Burkholderiales</taxon>
        <taxon>Comamonadaceae</taxon>
        <taxon>Alicycliphilus</taxon>
    </lineage>
</organism>
<dbReference type="Pfam" id="PF12172">
    <property type="entry name" value="zf-ChsH2"/>
    <property type="match status" value="1"/>
</dbReference>
<dbReference type="Proteomes" id="UP000500755">
    <property type="component" value="Chromosome"/>
</dbReference>
<evidence type="ECO:0000313" key="3">
    <source>
        <dbReference type="EMBL" id="QKD42260.1"/>
    </source>
</evidence>
<dbReference type="InterPro" id="IPR022002">
    <property type="entry name" value="ChsH2_Znr"/>
</dbReference>
<evidence type="ECO:0000259" key="2">
    <source>
        <dbReference type="Pfam" id="PF12172"/>
    </source>
</evidence>
<dbReference type="InterPro" id="IPR002878">
    <property type="entry name" value="ChsH2_C"/>
</dbReference>
<dbReference type="EMBL" id="CP051298">
    <property type="protein sequence ID" value="QKD42260.1"/>
    <property type="molecule type" value="Genomic_DNA"/>
</dbReference>
<dbReference type="Gene3D" id="6.10.30.10">
    <property type="match status" value="1"/>
</dbReference>
<evidence type="ECO:0000313" key="4">
    <source>
        <dbReference type="Proteomes" id="UP000500755"/>
    </source>
</evidence>
<dbReference type="InterPro" id="IPR012340">
    <property type="entry name" value="NA-bd_OB-fold"/>
</dbReference>
<protein>
    <submittedName>
        <fullName evidence="3">Zn-ribbon domain-containing OB-fold protein</fullName>
    </submittedName>
</protein>
<feature type="domain" description="ChsH2 C-terminal OB-fold" evidence="1">
    <location>
        <begin position="57"/>
        <end position="122"/>
    </location>
</feature>
<dbReference type="AlphaFoldDB" id="A0A858ZN60"/>